<dbReference type="GO" id="GO:0006979">
    <property type="term" value="P:response to oxidative stress"/>
    <property type="evidence" value="ECO:0007669"/>
    <property type="project" value="InterPro"/>
</dbReference>
<comment type="catalytic activity">
    <reaction evidence="1">
        <text>an L-aminoacyl-L-amino acid + H2O = 2 an L-alpha-amino acid</text>
        <dbReference type="Rhea" id="RHEA:48940"/>
        <dbReference type="ChEBI" id="CHEBI:15377"/>
        <dbReference type="ChEBI" id="CHEBI:59869"/>
        <dbReference type="ChEBI" id="CHEBI:77460"/>
        <dbReference type="EC" id="3.4.13.19"/>
    </reaction>
</comment>
<dbReference type="HOGENOM" id="CLU_031404_5_0_1"/>
<dbReference type="GO" id="GO:0020037">
    <property type="term" value="F:heme binding"/>
    <property type="evidence" value="ECO:0007669"/>
    <property type="project" value="InterPro"/>
</dbReference>
<keyword evidence="1" id="KW-0862">Zinc</keyword>
<dbReference type="EC" id="3.4.13.19" evidence="1"/>
<keyword evidence="1" id="KW-0645">Protease</keyword>
<dbReference type="PANTHER" id="PTHR10443:SF12">
    <property type="entry name" value="DIPEPTIDASE"/>
    <property type="match status" value="1"/>
</dbReference>
<comment type="similarity">
    <text evidence="1">Belongs to the metallo-dependent hydrolases superfamily. Peptidase M19 family.</text>
</comment>
<gene>
    <name evidence="2" type="ORF">CGI_10017778</name>
</gene>
<dbReference type="GO" id="GO:0070573">
    <property type="term" value="F:metallodipeptidase activity"/>
    <property type="evidence" value="ECO:0007669"/>
    <property type="project" value="InterPro"/>
</dbReference>
<keyword evidence="1" id="KW-0482">Metalloprotease</keyword>
<dbReference type="InterPro" id="IPR032466">
    <property type="entry name" value="Metal_Hydrolase"/>
</dbReference>
<dbReference type="GO" id="GO:0004601">
    <property type="term" value="F:peroxidase activity"/>
    <property type="evidence" value="ECO:0007669"/>
    <property type="project" value="InterPro"/>
</dbReference>
<keyword evidence="1" id="KW-0479">Metal-binding</keyword>
<dbReference type="PROSITE" id="PS51365">
    <property type="entry name" value="RENAL_DIPEPTIDASE_2"/>
    <property type="match status" value="1"/>
</dbReference>
<keyword evidence="1" id="KW-1015">Disulfide bond</keyword>
<dbReference type="SUPFAM" id="SSF48113">
    <property type="entry name" value="Heme-dependent peroxidases"/>
    <property type="match status" value="1"/>
</dbReference>
<accession>K1QAA3</accession>
<keyword evidence="1" id="KW-0449">Lipoprotein</keyword>
<keyword evidence="1" id="KW-0224">Dipeptidase</keyword>
<dbReference type="InterPro" id="IPR008257">
    <property type="entry name" value="Pept_M19"/>
</dbReference>
<name>K1QAA3_MAGGI</name>
<dbReference type="EMBL" id="JH815874">
    <property type="protein sequence ID" value="EKC25790.1"/>
    <property type="molecule type" value="Genomic_DNA"/>
</dbReference>
<evidence type="ECO:0000313" key="2">
    <source>
        <dbReference type="EMBL" id="EKC25790.1"/>
    </source>
</evidence>
<keyword evidence="1" id="KW-0378">Hydrolase</keyword>
<dbReference type="PROSITE" id="PS00869">
    <property type="entry name" value="RENAL_DIPEPTIDASE_1"/>
    <property type="match status" value="1"/>
</dbReference>
<reference evidence="2" key="1">
    <citation type="journal article" date="2012" name="Nature">
        <title>The oyster genome reveals stress adaptation and complexity of shell formation.</title>
        <authorList>
            <person name="Zhang G."/>
            <person name="Fang X."/>
            <person name="Guo X."/>
            <person name="Li L."/>
            <person name="Luo R."/>
            <person name="Xu F."/>
            <person name="Yang P."/>
            <person name="Zhang L."/>
            <person name="Wang X."/>
            <person name="Qi H."/>
            <person name="Xiong Z."/>
            <person name="Que H."/>
            <person name="Xie Y."/>
            <person name="Holland P.W."/>
            <person name="Paps J."/>
            <person name="Zhu Y."/>
            <person name="Wu F."/>
            <person name="Chen Y."/>
            <person name="Wang J."/>
            <person name="Peng C."/>
            <person name="Meng J."/>
            <person name="Yang L."/>
            <person name="Liu J."/>
            <person name="Wen B."/>
            <person name="Zhang N."/>
            <person name="Huang Z."/>
            <person name="Zhu Q."/>
            <person name="Feng Y."/>
            <person name="Mount A."/>
            <person name="Hedgecock D."/>
            <person name="Xu Z."/>
            <person name="Liu Y."/>
            <person name="Domazet-Loso T."/>
            <person name="Du Y."/>
            <person name="Sun X."/>
            <person name="Zhang S."/>
            <person name="Liu B."/>
            <person name="Cheng P."/>
            <person name="Jiang X."/>
            <person name="Li J."/>
            <person name="Fan D."/>
            <person name="Wang W."/>
            <person name="Fu W."/>
            <person name="Wang T."/>
            <person name="Wang B."/>
            <person name="Zhang J."/>
            <person name="Peng Z."/>
            <person name="Li Y."/>
            <person name="Li N."/>
            <person name="Wang J."/>
            <person name="Chen M."/>
            <person name="He Y."/>
            <person name="Tan F."/>
            <person name="Song X."/>
            <person name="Zheng Q."/>
            <person name="Huang R."/>
            <person name="Yang H."/>
            <person name="Du X."/>
            <person name="Chen L."/>
            <person name="Yang M."/>
            <person name="Gaffney P.M."/>
            <person name="Wang S."/>
            <person name="Luo L."/>
            <person name="She Z."/>
            <person name="Ming Y."/>
            <person name="Huang W."/>
            <person name="Zhang S."/>
            <person name="Huang B."/>
            <person name="Zhang Y."/>
            <person name="Qu T."/>
            <person name="Ni P."/>
            <person name="Miao G."/>
            <person name="Wang J."/>
            <person name="Wang Q."/>
            <person name="Steinberg C.E."/>
            <person name="Wang H."/>
            <person name="Li N."/>
            <person name="Qian L."/>
            <person name="Zhang G."/>
            <person name="Li Y."/>
            <person name="Yang H."/>
            <person name="Liu X."/>
            <person name="Wang J."/>
            <person name="Yin Y."/>
            <person name="Wang J."/>
        </authorList>
    </citation>
    <scope>NUCLEOTIDE SEQUENCE [LARGE SCALE GENOMIC DNA]</scope>
    <source>
        <strain evidence="2">05x7-T-G4-1.051#20</strain>
    </source>
</reference>
<proteinExistence type="inferred from homology"/>
<dbReference type="InterPro" id="IPR019791">
    <property type="entry name" value="Haem_peroxidase_animal"/>
</dbReference>
<comment type="subunit">
    <text evidence="1">Homodimer; disulfide-linked.</text>
</comment>
<comment type="subcellular location">
    <subcellularLocation>
        <location evidence="1">Membrane</location>
        <topology evidence="1">Lipid-anchor</topology>
        <topology evidence="1">GPI-anchor</topology>
    </subcellularLocation>
</comment>
<dbReference type="InParanoid" id="K1QAA3"/>
<dbReference type="GO" id="GO:0006508">
    <property type="term" value="P:proteolysis"/>
    <property type="evidence" value="ECO:0007669"/>
    <property type="project" value="UniProtKB-KW"/>
</dbReference>
<dbReference type="Pfam" id="PF01244">
    <property type="entry name" value="Peptidase_M19"/>
    <property type="match status" value="2"/>
</dbReference>
<keyword evidence="1" id="KW-0472">Membrane</keyword>
<protein>
    <recommendedName>
        <fullName evidence="1">Dipeptidase</fullName>
        <ecNumber evidence="1">3.4.13.19</ecNumber>
    </recommendedName>
</protein>
<dbReference type="PANTHER" id="PTHR10443">
    <property type="entry name" value="MICROSOMAL DIPEPTIDASE"/>
    <property type="match status" value="1"/>
</dbReference>
<dbReference type="GO" id="GO:0098552">
    <property type="term" value="C:side of membrane"/>
    <property type="evidence" value="ECO:0007669"/>
    <property type="project" value="UniProtKB-KW"/>
</dbReference>
<keyword evidence="1" id="KW-0325">Glycoprotein</keyword>
<dbReference type="GO" id="GO:0046872">
    <property type="term" value="F:metal ion binding"/>
    <property type="evidence" value="ECO:0007669"/>
    <property type="project" value="UniProtKB-UniRule"/>
</dbReference>
<comment type="cofactor">
    <cofactor evidence="1">
        <name>Zn(2+)</name>
        <dbReference type="ChEBI" id="CHEBI:29105"/>
    </cofactor>
</comment>
<dbReference type="CDD" id="cd01301">
    <property type="entry name" value="rDP_like"/>
    <property type="match status" value="1"/>
</dbReference>
<sequence length="526" mass="58232">MSAQFNTNSLTSLTTDKPTTFRKQRSFSDRVGIGFLVVTFVAIILGLAIGIPLSKRDTNSGGGGGGAPQSSELQRAMQLLTANPLIDGHNDLPWQFRQYANNSVYSVNLGQDMRNTWNNETWMDDKSFPRIPSQTDIPRLRTGKVGGQFWAVFVSCASVEKDAVRLGLDQTDVIHKFVDKYDDFKLATTAQGITDAFNDGKIASLIGLEGGHMIGNSLGALRMYYRMGVRYMTLTHSCDVEWADSVKADTRTPPSNKGLTEFGKKVVKEMNRLGMIVDLSHTSVQTQKDALGVTQAPVIFSHSSAYALCNHARNVKDEVLQLTKQNNGLVMINFYKPYIDCAPTNTSGNISTVADHIDHVKNLVGVDYVGIGADYDGVPESGKNITQLVRSKAYRESFARQFCRRSSLRCSEFVRSPYRSADGRCNNLLYPTLGSRGATQSRYLPPKYEDDHIDHVKNLVGVDYVGIGADYDGVPELVEGLEDVSTYPYLFEELIRRGWTDADLIKLAGGNLLRVFRDVEAVSLRE</sequence>
<dbReference type="PROSITE" id="PS50292">
    <property type="entry name" value="PEROXIDASE_3"/>
    <property type="match status" value="1"/>
</dbReference>
<dbReference type="InterPro" id="IPR010255">
    <property type="entry name" value="Haem_peroxidase_sf"/>
</dbReference>
<keyword evidence="1" id="KW-0336">GPI-anchor</keyword>
<dbReference type="InterPro" id="IPR000180">
    <property type="entry name" value="Dipep_AS"/>
</dbReference>
<organism evidence="2">
    <name type="scientific">Magallana gigas</name>
    <name type="common">Pacific oyster</name>
    <name type="synonym">Crassostrea gigas</name>
    <dbReference type="NCBI Taxonomy" id="29159"/>
    <lineage>
        <taxon>Eukaryota</taxon>
        <taxon>Metazoa</taxon>
        <taxon>Spiralia</taxon>
        <taxon>Lophotrochozoa</taxon>
        <taxon>Mollusca</taxon>
        <taxon>Bivalvia</taxon>
        <taxon>Autobranchia</taxon>
        <taxon>Pteriomorphia</taxon>
        <taxon>Ostreida</taxon>
        <taxon>Ostreoidea</taxon>
        <taxon>Ostreidae</taxon>
        <taxon>Magallana</taxon>
    </lineage>
</organism>
<dbReference type="Gene3D" id="3.20.20.140">
    <property type="entry name" value="Metal-dependent hydrolases"/>
    <property type="match status" value="2"/>
</dbReference>
<dbReference type="AlphaFoldDB" id="K1QAA3"/>
<evidence type="ECO:0000256" key="1">
    <source>
        <dbReference type="RuleBase" id="RU341113"/>
    </source>
</evidence>
<dbReference type="SUPFAM" id="SSF51556">
    <property type="entry name" value="Metallo-dependent hydrolases"/>
    <property type="match status" value="2"/>
</dbReference>